<dbReference type="Proteomes" id="UP000535020">
    <property type="component" value="Unassembled WGS sequence"/>
</dbReference>
<dbReference type="Gene3D" id="2.120.10.30">
    <property type="entry name" value="TolB, C-terminal domain"/>
    <property type="match status" value="1"/>
</dbReference>
<gene>
    <name evidence="3" type="ORF">HZF10_01240</name>
</gene>
<dbReference type="SUPFAM" id="SSF63829">
    <property type="entry name" value="Calcium-dependent phosphotriesterase"/>
    <property type="match status" value="1"/>
</dbReference>
<evidence type="ECO:0000259" key="2">
    <source>
        <dbReference type="Pfam" id="PF08450"/>
    </source>
</evidence>
<dbReference type="EMBL" id="JACBJI010000001">
    <property type="protein sequence ID" value="NYA69527.1"/>
    <property type="molecule type" value="Genomic_DNA"/>
</dbReference>
<comment type="caution">
    <text evidence="3">The sequence shown here is derived from an EMBL/GenBank/DDBJ whole genome shotgun (WGS) entry which is preliminary data.</text>
</comment>
<evidence type="ECO:0000256" key="1">
    <source>
        <dbReference type="ARBA" id="ARBA00022801"/>
    </source>
</evidence>
<accession>A0A7Y9C5T5</accession>
<organism evidence="3 4">
    <name type="scientific">Flavobacterium agri</name>
    <dbReference type="NCBI Taxonomy" id="2743471"/>
    <lineage>
        <taxon>Bacteria</taxon>
        <taxon>Pseudomonadati</taxon>
        <taxon>Bacteroidota</taxon>
        <taxon>Flavobacteriia</taxon>
        <taxon>Flavobacteriales</taxon>
        <taxon>Flavobacteriaceae</taxon>
        <taxon>Flavobacterium</taxon>
    </lineage>
</organism>
<keyword evidence="4" id="KW-1185">Reference proteome</keyword>
<dbReference type="InterPro" id="IPR011042">
    <property type="entry name" value="6-blade_b-propeller_TolB-like"/>
</dbReference>
<name>A0A7Y9C5T5_9FLAO</name>
<proteinExistence type="predicted"/>
<feature type="domain" description="SMP-30/Gluconolactonase/LRE-like region" evidence="2">
    <location>
        <begin position="74"/>
        <end position="331"/>
    </location>
</feature>
<dbReference type="Pfam" id="PF08450">
    <property type="entry name" value="SGL"/>
    <property type="match status" value="1"/>
</dbReference>
<dbReference type="AlphaFoldDB" id="A0A7Y9C5T5"/>
<dbReference type="InterPro" id="IPR013658">
    <property type="entry name" value="SGL"/>
</dbReference>
<dbReference type="PANTHER" id="PTHR47572:SF4">
    <property type="entry name" value="LACTONASE DRP35"/>
    <property type="match status" value="1"/>
</dbReference>
<dbReference type="GO" id="GO:0016787">
    <property type="term" value="F:hydrolase activity"/>
    <property type="evidence" value="ECO:0007669"/>
    <property type="project" value="UniProtKB-KW"/>
</dbReference>
<evidence type="ECO:0000313" key="3">
    <source>
        <dbReference type="EMBL" id="NYA69527.1"/>
    </source>
</evidence>
<dbReference type="PANTHER" id="PTHR47572">
    <property type="entry name" value="LIPOPROTEIN-RELATED"/>
    <property type="match status" value="1"/>
</dbReference>
<protein>
    <submittedName>
        <fullName evidence="3">SMP-30/gluconolactonase/LRE family protein</fullName>
    </submittedName>
</protein>
<keyword evidence="1" id="KW-0378">Hydrolase</keyword>
<reference evidence="3 4" key="1">
    <citation type="submission" date="2020-07" db="EMBL/GenBank/DDBJ databases">
        <authorList>
            <person name="Sun Q."/>
        </authorList>
    </citation>
    <scope>NUCLEOTIDE SEQUENCE [LARGE SCALE GENOMIC DNA]</scope>
    <source>
        <strain evidence="3 4">MAH-1</strain>
    </source>
</reference>
<evidence type="ECO:0000313" key="4">
    <source>
        <dbReference type="Proteomes" id="UP000535020"/>
    </source>
</evidence>
<dbReference type="InterPro" id="IPR051262">
    <property type="entry name" value="SMP-30/CGR1_Lactonase"/>
</dbReference>
<sequence>MPTKLNDFEVRFRVRSFAKNRNVKKIIACLLFAQISFAQTVYPTLGKIIANDASFSQIVSPDAKIEVLGSGFVWAEGPVWVSDDDYLLFSDPRQNAIFKWNEKEGITTWLKPSGYTGHGFYSDEPGSNGLLINQKGELVACEQGDRRISRMKPDGGGKITVADNFEGKPFNSPNDICEHSSGAYYFTDPPYGFQGMKDDPTDRTEVFGVYRVSPDGKVTRVVSNLKRPNGILLSQDEKTLYVSQTDREAVIMSYPVKSDGSLGEGKIFFDLRPYKTAADGMKKDKSGNIFTGAGNGIMVISPKGKLLGKIDTGVPTANCAFGDDGWLYITAGKYVCRVKTLTSAR</sequence>